<dbReference type="SUPFAM" id="SSF48403">
    <property type="entry name" value="Ankyrin repeat"/>
    <property type="match status" value="1"/>
</dbReference>
<name>A0A6G0W707_9STRA</name>
<gene>
    <name evidence="2" type="ORF">Ae201684_018315</name>
</gene>
<dbReference type="PANTHER" id="PTHR46586">
    <property type="entry name" value="ANKYRIN REPEAT-CONTAINING PROTEIN"/>
    <property type="match status" value="1"/>
</dbReference>
<proteinExistence type="predicted"/>
<dbReference type="EMBL" id="VJMJ01000330">
    <property type="protein sequence ID" value="KAF0722582.1"/>
    <property type="molecule type" value="Genomic_DNA"/>
</dbReference>
<feature type="region of interest" description="Disordered" evidence="1">
    <location>
        <begin position="222"/>
        <end position="320"/>
    </location>
</feature>
<dbReference type="VEuPathDB" id="FungiDB:AeMF1_002168"/>
<dbReference type="AlphaFoldDB" id="A0A6G0W707"/>
<feature type="compositionally biased region" description="Polar residues" evidence="1">
    <location>
        <begin position="258"/>
        <end position="273"/>
    </location>
</feature>
<dbReference type="Proteomes" id="UP000481153">
    <property type="component" value="Unassembled WGS sequence"/>
</dbReference>
<sequence length="503" mass="55485">MSKTFLNEYAVAFSTIGLFTNITAFMPGNKASEWTDAYAILRAGHWPLLDPSKITPTTMDDAAADGRLDIVAWLQEHHSEVGCTTNAMDLAAAGGHLDIVKFLHQYRTEGCTKNAMTQAAAGGYLDVVEYLFHSTTYKFDMTDAMRHATEFNHKDVVEWLERQHLRCPPLMGSNSVLQKECLGSSQRRYYALQHSGQAFAKPAELHKVVRYLKLYTYSIRSMPPKPPPASNGGTKSQKSKATKQANTAKPPEKATSLPKLTSTKLIPAKSTSPIKAKADGSAKMPTLETKPSDPQIATATASNGETGENEVSTSANSAQVETPPEVVAVEAAEVDQALLQTGNVVLKYEMYSESFVIEKGSMTGTAIDEAYCLSFVMPNCRIHLSMHEPAMKLALESQGDTDNVFLHEEPPGTYHGLQVDQTYYVYIEQEADQLAWDQAHMREIALTMEGAAEDSKRKADKKDDGRGFESCSCIEGNPCVDEYGCKDWHNRFAIAAKHGWKWF</sequence>
<keyword evidence="3" id="KW-1185">Reference proteome</keyword>
<evidence type="ECO:0000313" key="2">
    <source>
        <dbReference type="EMBL" id="KAF0722582.1"/>
    </source>
</evidence>
<comment type="caution">
    <text evidence="2">The sequence shown here is derived from an EMBL/GenBank/DDBJ whole genome shotgun (WGS) entry which is preliminary data.</text>
</comment>
<dbReference type="InterPro" id="IPR002110">
    <property type="entry name" value="Ankyrin_rpt"/>
</dbReference>
<dbReference type="Pfam" id="PF12796">
    <property type="entry name" value="Ank_2"/>
    <property type="match status" value="1"/>
</dbReference>
<dbReference type="InterPro" id="IPR052050">
    <property type="entry name" value="SecEffector_AnkRepeat"/>
</dbReference>
<feature type="compositionally biased region" description="Polar residues" evidence="1">
    <location>
        <begin position="295"/>
        <end position="317"/>
    </location>
</feature>
<dbReference type="Gene3D" id="1.25.40.20">
    <property type="entry name" value="Ankyrin repeat-containing domain"/>
    <property type="match status" value="1"/>
</dbReference>
<evidence type="ECO:0000256" key="1">
    <source>
        <dbReference type="SAM" id="MobiDB-lite"/>
    </source>
</evidence>
<dbReference type="PANTHER" id="PTHR46586:SF3">
    <property type="entry name" value="ANKYRIN REPEAT-CONTAINING PROTEIN"/>
    <property type="match status" value="1"/>
</dbReference>
<dbReference type="VEuPathDB" id="FungiDB:AeMF1_002291"/>
<reference evidence="2 3" key="1">
    <citation type="submission" date="2019-07" db="EMBL/GenBank/DDBJ databases">
        <title>Genomics analysis of Aphanomyces spp. identifies a new class of oomycete effector associated with host adaptation.</title>
        <authorList>
            <person name="Gaulin E."/>
        </authorList>
    </citation>
    <scope>NUCLEOTIDE SEQUENCE [LARGE SCALE GENOMIC DNA]</scope>
    <source>
        <strain evidence="2 3">ATCC 201684</strain>
    </source>
</reference>
<dbReference type="InterPro" id="IPR036770">
    <property type="entry name" value="Ankyrin_rpt-contain_sf"/>
</dbReference>
<accession>A0A6G0W707</accession>
<evidence type="ECO:0000313" key="3">
    <source>
        <dbReference type="Proteomes" id="UP000481153"/>
    </source>
</evidence>
<protein>
    <submittedName>
        <fullName evidence="2">Uncharacterized protein</fullName>
    </submittedName>
</protein>
<organism evidence="2 3">
    <name type="scientific">Aphanomyces euteiches</name>
    <dbReference type="NCBI Taxonomy" id="100861"/>
    <lineage>
        <taxon>Eukaryota</taxon>
        <taxon>Sar</taxon>
        <taxon>Stramenopiles</taxon>
        <taxon>Oomycota</taxon>
        <taxon>Saprolegniomycetes</taxon>
        <taxon>Saprolegniales</taxon>
        <taxon>Verrucalvaceae</taxon>
        <taxon>Aphanomyces</taxon>
    </lineage>
</organism>